<reference evidence="2 3" key="1">
    <citation type="submission" date="2017-05" db="EMBL/GenBank/DDBJ databases">
        <title>The Genome Sequence of Enterococcus sp. 8G7_MSG3316.</title>
        <authorList>
            <consortium name="The Broad Institute Genomics Platform"/>
            <consortium name="The Broad Institute Genomic Center for Infectious Diseases"/>
            <person name="Earl A."/>
            <person name="Manson A."/>
            <person name="Schwartman J."/>
            <person name="Gilmore M."/>
            <person name="Abouelleil A."/>
            <person name="Cao P."/>
            <person name="Chapman S."/>
            <person name="Cusick C."/>
            <person name="Shea T."/>
            <person name="Young S."/>
            <person name="Neafsey D."/>
            <person name="Nusbaum C."/>
            <person name="Birren B."/>
        </authorList>
    </citation>
    <scope>NUCLEOTIDE SEQUENCE [LARGE SCALE GENOMIC DNA]</scope>
    <source>
        <strain evidence="2 3">8G7_MSG3316</strain>
    </source>
</reference>
<dbReference type="Proteomes" id="UP000195043">
    <property type="component" value="Unassembled WGS sequence"/>
</dbReference>
<dbReference type="InterPro" id="IPR053163">
    <property type="entry name" value="HTH-type_regulator_Rgg"/>
</dbReference>
<dbReference type="InterPro" id="IPR001387">
    <property type="entry name" value="Cro/C1-type_HTH"/>
</dbReference>
<evidence type="ECO:0000313" key="2">
    <source>
        <dbReference type="EMBL" id="OTN75489.1"/>
    </source>
</evidence>
<dbReference type="GO" id="GO:0003677">
    <property type="term" value="F:DNA binding"/>
    <property type="evidence" value="ECO:0007669"/>
    <property type="project" value="InterPro"/>
</dbReference>
<dbReference type="PANTHER" id="PTHR37038">
    <property type="entry name" value="TRANSCRIPTIONAL REGULATOR-RELATED"/>
    <property type="match status" value="1"/>
</dbReference>
<feature type="domain" description="HTH cro/C1-type" evidence="1">
    <location>
        <begin position="7"/>
        <end position="60"/>
    </location>
</feature>
<evidence type="ECO:0000313" key="3">
    <source>
        <dbReference type="Proteomes" id="UP000195043"/>
    </source>
</evidence>
<protein>
    <recommendedName>
        <fullName evidence="1">HTH cro/C1-type domain-containing protein</fullName>
    </recommendedName>
</protein>
<gene>
    <name evidence="2" type="ORF">A5886_000559</name>
</gene>
<dbReference type="OrthoDB" id="2185502at2"/>
<name>A0A242A3J2_9ENTE</name>
<proteinExistence type="predicted"/>
<dbReference type="InterPro" id="IPR010982">
    <property type="entry name" value="Lambda_DNA-bd_dom_sf"/>
</dbReference>
<keyword evidence="3" id="KW-1185">Reference proteome</keyword>
<dbReference type="Pfam" id="PF21259">
    <property type="entry name" value="Rgg_C"/>
    <property type="match status" value="1"/>
</dbReference>
<dbReference type="PROSITE" id="PS50943">
    <property type="entry name" value="HTH_CROC1"/>
    <property type="match status" value="1"/>
</dbReference>
<dbReference type="Pfam" id="PF01381">
    <property type="entry name" value="HTH_3"/>
    <property type="match status" value="1"/>
</dbReference>
<sequence>MKSNEVIKVLREERGFTIARLAEGIMSRETLNKFELRGTSMSSEKLTQILSKLNVTYEEYLNRLDMPSMDSKKVYDRLFRQALMHPNEVKYQALLQQLSEQYAETEDVFFQIKIEQFTIEYNYMKHHTLAGSQSGIDYITDYLNSIDTWGKFEISIFGSCMFAFSNDYIYGNLNRLNRRIHTFIKESPIHSDFSHILLNALILLVAIRKDYTYGPKLLAQLFEYTDDPNYMYEKICGNIFSKVIEKKDQFTISDVEKERSILTYLGYEDVAKGIEEVLVAHNC</sequence>
<dbReference type="AlphaFoldDB" id="A0A242A3J2"/>
<evidence type="ECO:0000259" key="1">
    <source>
        <dbReference type="PROSITE" id="PS50943"/>
    </source>
</evidence>
<dbReference type="SUPFAM" id="SSF47413">
    <property type="entry name" value="lambda repressor-like DNA-binding domains"/>
    <property type="match status" value="1"/>
</dbReference>
<dbReference type="NCBIfam" id="TIGR01716">
    <property type="entry name" value="RGG_Cterm"/>
    <property type="match status" value="1"/>
</dbReference>
<dbReference type="EMBL" id="NGKU01000001">
    <property type="protein sequence ID" value="OTN75489.1"/>
    <property type="molecule type" value="Genomic_DNA"/>
</dbReference>
<dbReference type="CDD" id="cd00093">
    <property type="entry name" value="HTH_XRE"/>
    <property type="match status" value="1"/>
</dbReference>
<dbReference type="InterPro" id="IPR010057">
    <property type="entry name" value="Transcription_activator_Rgg_C"/>
</dbReference>
<dbReference type="Gene3D" id="1.25.40.10">
    <property type="entry name" value="Tetratricopeptide repeat domain"/>
    <property type="match status" value="1"/>
</dbReference>
<dbReference type="InterPro" id="IPR011990">
    <property type="entry name" value="TPR-like_helical_dom_sf"/>
</dbReference>
<accession>A0A242A3J2</accession>
<dbReference type="RefSeq" id="WP_086273541.1">
    <property type="nucleotide sequence ID" value="NZ_NGKU01000001.1"/>
</dbReference>
<organism evidence="2 3">
    <name type="scientific">Candidatus Enterococcus testudinis</name>
    <dbReference type="NCBI Taxonomy" id="1834191"/>
    <lineage>
        <taxon>Bacteria</taxon>
        <taxon>Bacillati</taxon>
        <taxon>Bacillota</taxon>
        <taxon>Bacilli</taxon>
        <taxon>Lactobacillales</taxon>
        <taxon>Enterococcaceae</taxon>
        <taxon>Enterococcus</taxon>
    </lineage>
</organism>
<dbReference type="STRING" id="1834191.A5886_000559"/>
<dbReference type="SMART" id="SM00530">
    <property type="entry name" value="HTH_XRE"/>
    <property type="match status" value="1"/>
</dbReference>
<comment type="caution">
    <text evidence="2">The sequence shown here is derived from an EMBL/GenBank/DDBJ whole genome shotgun (WGS) entry which is preliminary data.</text>
</comment>